<reference evidence="2" key="1">
    <citation type="submission" date="2021-06" db="EMBL/GenBank/DDBJ databases">
        <authorList>
            <person name="Kallberg Y."/>
            <person name="Tangrot J."/>
            <person name="Rosling A."/>
        </authorList>
    </citation>
    <scope>NUCLEOTIDE SEQUENCE</scope>
    <source>
        <strain evidence="2">AZ414A</strain>
    </source>
</reference>
<dbReference type="Proteomes" id="UP000789706">
    <property type="component" value="Unassembled WGS sequence"/>
</dbReference>
<comment type="caution">
    <text evidence="2">The sequence shown here is derived from an EMBL/GenBank/DDBJ whole genome shotgun (WGS) entry which is preliminary data.</text>
</comment>
<protein>
    <submittedName>
        <fullName evidence="2">5480_t:CDS:1</fullName>
    </submittedName>
</protein>
<accession>A0A9N9BEI9</accession>
<sequence>MECTIILLDCHPNTQVSCVPEPTDSTIVPPCPLWSCFVEATLEYCRVVFDLFDAGSKAPPISVHVAGVPLERSILNNWNEQNLKQIAEKFTFISPHSVSPSPMRMQHALENSLKSLDLYEAEVSFNVRIVLILMAKGGEKQFSYRETEDQKQSDIRNMLRDIISHRDFWTKNNFSKLLKCHFDILRVFPSCESIPQDVPYTKLPISNIWTTFSATVYNVLPQRKCLTRSMLHLVQLHRQLNTLKLLERSDNTKTTFEIELLYPADNHLPHSNPIKSKRSRIFEPDHLKERQTVVKWVKAKLYGLDETVTRCTHLVTPIDISAPTRVLITSLVKGAIYALCDPTSSVTSTNIHYENTVQGKTPFSQILCFREVPNDFITSHNEDLSTYLSIFENYIVKPNITNINNINHGNFETKLIKIPGLSTIDILTTQSLDVETRWINNSIIKLQSSLPTPIYDIISQLKTLLIEKPPEDYLKIAKNILDRLFAMGKADSFRSISPKHANIYEFFVGRIKPDGTENKPSQSSNQSELMSSSISDPMTIVKNENKEMNIAWQQLDHYSSMSYREKQDFLEGNDAFPSSSQQIPQIPVRTRGQPYRGRGGFIGRRHHDDKHHVRNNSPTPYLQYKHTDEITLKKEQERYIQKLGDSRSFLFQYWMGKKKDKEYKELHRKDFDGRLPLKAQSNHEE</sequence>
<proteinExistence type="predicted"/>
<dbReference type="EMBL" id="CAJVPK010000943">
    <property type="protein sequence ID" value="CAG8561007.1"/>
    <property type="molecule type" value="Genomic_DNA"/>
</dbReference>
<dbReference type="AlphaFoldDB" id="A0A9N9BEI9"/>
<feature type="region of interest" description="Disordered" evidence="1">
    <location>
        <begin position="514"/>
        <end position="534"/>
    </location>
</feature>
<dbReference type="Pfam" id="PF10221">
    <property type="entry name" value="Mat89Bb"/>
    <property type="match status" value="1"/>
</dbReference>
<gene>
    <name evidence="2" type="ORF">DEBURN_LOCUS7589</name>
</gene>
<evidence type="ECO:0000313" key="3">
    <source>
        <dbReference type="Proteomes" id="UP000789706"/>
    </source>
</evidence>
<dbReference type="InterPro" id="IPR019355">
    <property type="entry name" value="Cell_cycle_regulator_Mat89Bb"/>
</dbReference>
<feature type="compositionally biased region" description="Low complexity" evidence="1">
    <location>
        <begin position="521"/>
        <end position="534"/>
    </location>
</feature>
<name>A0A9N9BEI9_9GLOM</name>
<evidence type="ECO:0000313" key="2">
    <source>
        <dbReference type="EMBL" id="CAG8561007.1"/>
    </source>
</evidence>
<dbReference type="OrthoDB" id="5844105at2759"/>
<keyword evidence="3" id="KW-1185">Reference proteome</keyword>
<organism evidence="2 3">
    <name type="scientific">Diversispora eburnea</name>
    <dbReference type="NCBI Taxonomy" id="1213867"/>
    <lineage>
        <taxon>Eukaryota</taxon>
        <taxon>Fungi</taxon>
        <taxon>Fungi incertae sedis</taxon>
        <taxon>Mucoromycota</taxon>
        <taxon>Glomeromycotina</taxon>
        <taxon>Glomeromycetes</taxon>
        <taxon>Diversisporales</taxon>
        <taxon>Diversisporaceae</taxon>
        <taxon>Diversispora</taxon>
    </lineage>
</organism>
<evidence type="ECO:0000256" key="1">
    <source>
        <dbReference type="SAM" id="MobiDB-lite"/>
    </source>
</evidence>